<dbReference type="PANTHER" id="PTHR46847:SF3">
    <property type="entry name" value="GALACTOFURANOSE-BINDING PROTEIN YTFQ"/>
    <property type="match status" value="1"/>
</dbReference>
<evidence type="ECO:0000256" key="3">
    <source>
        <dbReference type="ARBA" id="ARBA00022729"/>
    </source>
</evidence>
<comment type="subcellular location">
    <subcellularLocation>
        <location evidence="1">Cell envelope</location>
    </subcellularLocation>
</comment>
<evidence type="ECO:0000259" key="5">
    <source>
        <dbReference type="Pfam" id="PF13407"/>
    </source>
</evidence>
<feature type="domain" description="Periplasmic binding protein" evidence="5">
    <location>
        <begin position="64"/>
        <end position="318"/>
    </location>
</feature>
<feature type="chain" id="PRO_5045128631" evidence="4">
    <location>
        <begin position="22"/>
        <end position="345"/>
    </location>
</feature>
<evidence type="ECO:0000313" key="7">
    <source>
        <dbReference type="Proteomes" id="UP001519344"/>
    </source>
</evidence>
<evidence type="ECO:0000256" key="4">
    <source>
        <dbReference type="SAM" id="SignalP"/>
    </source>
</evidence>
<keyword evidence="6" id="KW-0762">Sugar transport</keyword>
<gene>
    <name evidence="6" type="ORF">J2Z65_006005</name>
</gene>
<dbReference type="PANTHER" id="PTHR46847">
    <property type="entry name" value="D-ALLOSE-BINDING PERIPLASMIC PROTEIN-RELATED"/>
    <property type="match status" value="1"/>
</dbReference>
<dbReference type="InterPro" id="IPR025997">
    <property type="entry name" value="SBP_2_dom"/>
</dbReference>
<dbReference type="Gene3D" id="3.40.50.2300">
    <property type="match status" value="2"/>
</dbReference>
<protein>
    <submittedName>
        <fullName evidence="6">Simple sugar transport system substrate-binding protein</fullName>
    </submittedName>
</protein>
<keyword evidence="7" id="KW-1185">Reference proteome</keyword>
<dbReference type="InterPro" id="IPR028082">
    <property type="entry name" value="Peripla_BP_I"/>
</dbReference>
<dbReference type="Pfam" id="PF13407">
    <property type="entry name" value="Peripla_BP_4"/>
    <property type="match status" value="1"/>
</dbReference>
<name>A0ABS4I756_9BACL</name>
<proteinExistence type="inferred from homology"/>
<feature type="signal peptide" evidence="4">
    <location>
        <begin position="1"/>
        <end position="21"/>
    </location>
</feature>
<evidence type="ECO:0000256" key="2">
    <source>
        <dbReference type="ARBA" id="ARBA00007639"/>
    </source>
</evidence>
<evidence type="ECO:0000313" key="6">
    <source>
        <dbReference type="EMBL" id="MBP1966745.1"/>
    </source>
</evidence>
<accession>A0ABS4I756</accession>
<comment type="similarity">
    <text evidence="2">Belongs to the bacterial solute-binding protein 2 family.</text>
</comment>
<evidence type="ECO:0000256" key="1">
    <source>
        <dbReference type="ARBA" id="ARBA00004196"/>
    </source>
</evidence>
<reference evidence="6 7" key="1">
    <citation type="submission" date="2021-03" db="EMBL/GenBank/DDBJ databases">
        <title>Genomic Encyclopedia of Type Strains, Phase IV (KMG-IV): sequencing the most valuable type-strain genomes for metagenomic binning, comparative biology and taxonomic classification.</title>
        <authorList>
            <person name="Goeker M."/>
        </authorList>
    </citation>
    <scope>NUCLEOTIDE SEQUENCE [LARGE SCALE GENOMIC DNA]</scope>
    <source>
        <strain evidence="6 7">DSM 24950</strain>
    </source>
</reference>
<sequence length="345" mass="36666">MKVTKKMGVLVAASCMMLFTAACGNSASTGASTTTAPTTNAAATAAPATPAAAKKISLGFAQVGAESGWRTANTKSVQDSAKEAGFDLKFSDAQQKQENQIKAIRTYIQQKVDVIAFSPVVESGWDTVLKEAKDAKIPVILTDRAVDSKDTSLYATFIGSDFVEEGHKAGKWLADKYKDTKEDVNIVELQGTTGSAPANDRKAGFADEIKSNAHLKVIASQTGDFTRAKGKEVMQAFLKAHKDIDVLYAHNDDMALGAIQAIEAAGLKPGQDITIISVDAVKDGMTAASEGKINFIVECNPLLGPQLMQAVNDVVAGKQIEKRIVTKEGVFTSEDAKKVLADRQY</sequence>
<keyword evidence="3 4" id="KW-0732">Signal</keyword>
<dbReference type="EMBL" id="JAGGKV010000024">
    <property type="protein sequence ID" value="MBP1966745.1"/>
    <property type="molecule type" value="Genomic_DNA"/>
</dbReference>
<dbReference type="PROSITE" id="PS51257">
    <property type="entry name" value="PROKAR_LIPOPROTEIN"/>
    <property type="match status" value="1"/>
</dbReference>
<dbReference type="CDD" id="cd06309">
    <property type="entry name" value="PBP1_galactofuranose_YtfQ-like"/>
    <property type="match status" value="1"/>
</dbReference>
<comment type="caution">
    <text evidence="6">The sequence shown here is derived from an EMBL/GenBank/DDBJ whole genome shotgun (WGS) entry which is preliminary data.</text>
</comment>
<keyword evidence="6" id="KW-0813">Transport</keyword>
<dbReference type="Proteomes" id="UP001519344">
    <property type="component" value="Unassembled WGS sequence"/>
</dbReference>
<dbReference type="SUPFAM" id="SSF53822">
    <property type="entry name" value="Periplasmic binding protein-like I"/>
    <property type="match status" value="1"/>
</dbReference>
<organism evidence="6 7">
    <name type="scientific">Paenibacillus aceris</name>
    <dbReference type="NCBI Taxonomy" id="869555"/>
    <lineage>
        <taxon>Bacteria</taxon>
        <taxon>Bacillati</taxon>
        <taxon>Bacillota</taxon>
        <taxon>Bacilli</taxon>
        <taxon>Bacillales</taxon>
        <taxon>Paenibacillaceae</taxon>
        <taxon>Paenibacillus</taxon>
    </lineage>
</organism>
<dbReference type="RefSeq" id="WP_167055529.1">
    <property type="nucleotide sequence ID" value="NZ_JAAOZR010000010.1"/>
</dbReference>